<dbReference type="Proteomes" id="UP000005408">
    <property type="component" value="Unassembled WGS sequence"/>
</dbReference>
<feature type="compositionally biased region" description="Polar residues" evidence="1">
    <location>
        <begin position="497"/>
        <end position="508"/>
    </location>
</feature>
<protein>
    <recommendedName>
        <fullName evidence="3">Chitin-binding type-4 domain-containing protein</fullName>
    </recommendedName>
</protein>
<name>A0A8W8KC72_MAGGI</name>
<dbReference type="AlphaFoldDB" id="A0A8W8KC72"/>
<evidence type="ECO:0000256" key="1">
    <source>
        <dbReference type="SAM" id="MobiDB-lite"/>
    </source>
</evidence>
<evidence type="ECO:0000256" key="2">
    <source>
        <dbReference type="SAM" id="Phobius"/>
    </source>
</evidence>
<feature type="domain" description="Chitin-binding type-4" evidence="3">
    <location>
        <begin position="34"/>
        <end position="187"/>
    </location>
</feature>
<accession>A0A8W8KC72</accession>
<feature type="transmembrane region" description="Helical" evidence="2">
    <location>
        <begin position="299"/>
        <end position="323"/>
    </location>
</feature>
<evidence type="ECO:0000313" key="5">
    <source>
        <dbReference type="Proteomes" id="UP000005408"/>
    </source>
</evidence>
<sequence>MYFSDSWTRVPEPNTDYDSLNCGNVKIPNGDLEGKCGVCGDYYNGPRHNEVPNGKYASIRYPTYVYREGSVINVTVEVSENGNGGYFMFKLCDSDDAQLQEKQSCFDNTVLSLARSPNVKKVYVPKVNASNDIVVPLQLPDGFECKLCTMQWTWVTNIDVGCQVIEGERICGQGIGPQTTLVNCADISIISKSIDIPESFPWPDFTSKYDSMAHKDDDHNRTAVDPPFRPPVIERIKDDDTPTTTKKPPPVLPVFPKIENPYNGRKPTIPDISDKLLKPDQPVPAKKPKLDIRDYKKTFGGLGLGLLEILLPAGLLLGFGGMLSDRLEDRRRLNVNAQPGLLLNGGVGLSPVAAEHGVLIGEQILPFGASAAAAGGLVGGAIRTGVPGAGAVPVAGLSPVVTGLDFNDAQLQQIIPLIPIISTPEAHQLIPKSFPDSSRLGYLIPLIVERRRLVQIFPHLNPHQITQMHLQYRTMQRQGRIGGGIQGQSGINGANQVNNINSTNSGSRPSRGDIANPEFEFDREPGVLVERESRKRVSPYSENCPPEKQICRSKFTSKEPTIYGTISIMEMICELECEDGKHSCPANICICACPEVDDASLLEILESLDDRSRVA</sequence>
<keyword evidence="2" id="KW-0472">Membrane</keyword>
<keyword evidence="2" id="KW-1133">Transmembrane helix</keyword>
<proteinExistence type="predicted"/>
<feature type="region of interest" description="Disordered" evidence="1">
    <location>
        <begin position="494"/>
        <end position="519"/>
    </location>
</feature>
<dbReference type="Pfam" id="PF03067">
    <property type="entry name" value="LPMO_10"/>
    <property type="match status" value="1"/>
</dbReference>
<keyword evidence="2" id="KW-0812">Transmembrane</keyword>
<dbReference type="EnsemblMetazoa" id="G22873.3">
    <property type="protein sequence ID" value="G22873.3:cds"/>
    <property type="gene ID" value="G22873"/>
</dbReference>
<evidence type="ECO:0000313" key="4">
    <source>
        <dbReference type="EnsemblMetazoa" id="G22873.3:cds"/>
    </source>
</evidence>
<dbReference type="InterPro" id="IPR004302">
    <property type="entry name" value="Cellulose/chitin-bd_N"/>
</dbReference>
<feature type="region of interest" description="Disordered" evidence="1">
    <location>
        <begin position="215"/>
        <end position="264"/>
    </location>
</feature>
<keyword evidence="5" id="KW-1185">Reference proteome</keyword>
<organism evidence="4 5">
    <name type="scientific">Magallana gigas</name>
    <name type="common">Pacific oyster</name>
    <name type="synonym">Crassostrea gigas</name>
    <dbReference type="NCBI Taxonomy" id="29159"/>
    <lineage>
        <taxon>Eukaryota</taxon>
        <taxon>Metazoa</taxon>
        <taxon>Spiralia</taxon>
        <taxon>Lophotrochozoa</taxon>
        <taxon>Mollusca</taxon>
        <taxon>Bivalvia</taxon>
        <taxon>Autobranchia</taxon>
        <taxon>Pteriomorphia</taxon>
        <taxon>Ostreida</taxon>
        <taxon>Ostreoidea</taxon>
        <taxon>Ostreidae</taxon>
        <taxon>Magallana</taxon>
    </lineage>
</organism>
<evidence type="ECO:0000259" key="3">
    <source>
        <dbReference type="Pfam" id="PF03067"/>
    </source>
</evidence>
<reference evidence="4" key="1">
    <citation type="submission" date="2022-08" db="UniProtKB">
        <authorList>
            <consortium name="EnsemblMetazoa"/>
        </authorList>
    </citation>
    <scope>IDENTIFICATION</scope>
    <source>
        <strain evidence="4">05x7-T-G4-1.051#20</strain>
    </source>
</reference>